<dbReference type="AlphaFoldDB" id="A0A0C9U6V7"/>
<evidence type="ECO:0000313" key="2">
    <source>
        <dbReference type="Proteomes" id="UP000053647"/>
    </source>
</evidence>
<proteinExistence type="predicted"/>
<dbReference type="InterPro" id="IPR036249">
    <property type="entry name" value="Thioredoxin-like_sf"/>
</dbReference>
<keyword evidence="2" id="KW-1185">Reference proteome</keyword>
<protein>
    <recommendedName>
        <fullName evidence="3">GST N-terminal domain-containing protein</fullName>
    </recommendedName>
</protein>
<dbReference type="HOGENOM" id="CLU_2210805_0_0_1"/>
<gene>
    <name evidence="1" type="ORF">PAXINDRAFT_99658</name>
</gene>
<name>A0A0C9U6V7_PAXIN</name>
<sequence length="107" mass="11539">MLTGAHRVEIALAEANANFKVYQIDLGESYSTSQVPAIACGGPGVAPENPSPELTKLAESLVLVQFVADLYPQANLFPQDPVLRAKTRFFIEVVSSKFSLGKLPFDS</sequence>
<dbReference type="Proteomes" id="UP000053647">
    <property type="component" value="Unassembled WGS sequence"/>
</dbReference>
<reference evidence="1 2" key="1">
    <citation type="submission" date="2014-06" db="EMBL/GenBank/DDBJ databases">
        <authorList>
            <consortium name="DOE Joint Genome Institute"/>
            <person name="Kuo A."/>
            <person name="Kohler A."/>
            <person name="Nagy L.G."/>
            <person name="Floudas D."/>
            <person name="Copeland A."/>
            <person name="Barry K.W."/>
            <person name="Cichocki N."/>
            <person name="Veneault-Fourrey C."/>
            <person name="LaButti K."/>
            <person name="Lindquist E.A."/>
            <person name="Lipzen A."/>
            <person name="Lundell T."/>
            <person name="Morin E."/>
            <person name="Murat C."/>
            <person name="Sun H."/>
            <person name="Tunlid A."/>
            <person name="Henrissat B."/>
            <person name="Grigoriev I.V."/>
            <person name="Hibbett D.S."/>
            <person name="Martin F."/>
            <person name="Nordberg H.P."/>
            <person name="Cantor M.N."/>
            <person name="Hua S.X."/>
        </authorList>
    </citation>
    <scope>NUCLEOTIDE SEQUENCE [LARGE SCALE GENOMIC DNA]</scope>
    <source>
        <strain evidence="1 2">ATCC 200175</strain>
    </source>
</reference>
<dbReference type="EMBL" id="KN819338">
    <property type="protein sequence ID" value="KIJ15127.1"/>
    <property type="molecule type" value="Genomic_DNA"/>
</dbReference>
<reference evidence="2" key="2">
    <citation type="submission" date="2015-01" db="EMBL/GenBank/DDBJ databases">
        <title>Evolutionary Origins and Diversification of the Mycorrhizal Mutualists.</title>
        <authorList>
            <consortium name="DOE Joint Genome Institute"/>
            <consortium name="Mycorrhizal Genomics Consortium"/>
            <person name="Kohler A."/>
            <person name="Kuo A."/>
            <person name="Nagy L.G."/>
            <person name="Floudas D."/>
            <person name="Copeland A."/>
            <person name="Barry K.W."/>
            <person name="Cichocki N."/>
            <person name="Veneault-Fourrey C."/>
            <person name="LaButti K."/>
            <person name="Lindquist E.A."/>
            <person name="Lipzen A."/>
            <person name="Lundell T."/>
            <person name="Morin E."/>
            <person name="Murat C."/>
            <person name="Riley R."/>
            <person name="Ohm R."/>
            <person name="Sun H."/>
            <person name="Tunlid A."/>
            <person name="Henrissat B."/>
            <person name="Grigoriev I.V."/>
            <person name="Hibbett D.S."/>
            <person name="Martin F."/>
        </authorList>
    </citation>
    <scope>NUCLEOTIDE SEQUENCE [LARGE SCALE GENOMIC DNA]</scope>
    <source>
        <strain evidence="2">ATCC 200175</strain>
    </source>
</reference>
<dbReference type="Gene3D" id="3.40.30.10">
    <property type="entry name" value="Glutaredoxin"/>
    <property type="match status" value="1"/>
</dbReference>
<dbReference type="SUPFAM" id="SSF52833">
    <property type="entry name" value="Thioredoxin-like"/>
    <property type="match status" value="1"/>
</dbReference>
<dbReference type="CDD" id="cd00570">
    <property type="entry name" value="GST_N_family"/>
    <property type="match status" value="1"/>
</dbReference>
<evidence type="ECO:0000313" key="1">
    <source>
        <dbReference type="EMBL" id="KIJ15127.1"/>
    </source>
</evidence>
<organism evidence="1 2">
    <name type="scientific">Paxillus involutus ATCC 200175</name>
    <dbReference type="NCBI Taxonomy" id="664439"/>
    <lineage>
        <taxon>Eukaryota</taxon>
        <taxon>Fungi</taxon>
        <taxon>Dikarya</taxon>
        <taxon>Basidiomycota</taxon>
        <taxon>Agaricomycotina</taxon>
        <taxon>Agaricomycetes</taxon>
        <taxon>Agaricomycetidae</taxon>
        <taxon>Boletales</taxon>
        <taxon>Paxilineae</taxon>
        <taxon>Paxillaceae</taxon>
        <taxon>Paxillus</taxon>
    </lineage>
</organism>
<dbReference type="Gene3D" id="1.20.1050.10">
    <property type="match status" value="1"/>
</dbReference>
<accession>A0A0C9U6V7</accession>
<evidence type="ECO:0008006" key="3">
    <source>
        <dbReference type="Google" id="ProtNLM"/>
    </source>
</evidence>
<dbReference type="OrthoDB" id="202840at2759"/>